<keyword evidence="3" id="KW-1185">Reference proteome</keyword>
<sequence>MVAGAETVVMSLWKVNDDTTSQLMEAYFRNLLAGQGRASALKEAMRELRATQLHPHYWAPFIVVGRDEPLRALAK</sequence>
<evidence type="ECO:0000313" key="2">
    <source>
        <dbReference type="EMBL" id="KFE67246.1"/>
    </source>
</evidence>
<dbReference type="Pfam" id="PF12770">
    <property type="entry name" value="CHAT"/>
    <property type="match status" value="1"/>
</dbReference>
<feature type="domain" description="CHAT" evidence="1">
    <location>
        <begin position="1"/>
        <end position="66"/>
    </location>
</feature>
<proteinExistence type="predicted"/>
<dbReference type="Proteomes" id="UP000028725">
    <property type="component" value="Unassembled WGS sequence"/>
</dbReference>
<evidence type="ECO:0000259" key="1">
    <source>
        <dbReference type="Pfam" id="PF12770"/>
    </source>
</evidence>
<accession>A0A085WHT3</accession>
<dbReference type="EMBL" id="JMCB01000008">
    <property type="protein sequence ID" value="KFE67246.1"/>
    <property type="molecule type" value="Genomic_DNA"/>
</dbReference>
<organism evidence="2 3">
    <name type="scientific">Hyalangium minutum</name>
    <dbReference type="NCBI Taxonomy" id="394096"/>
    <lineage>
        <taxon>Bacteria</taxon>
        <taxon>Pseudomonadati</taxon>
        <taxon>Myxococcota</taxon>
        <taxon>Myxococcia</taxon>
        <taxon>Myxococcales</taxon>
        <taxon>Cystobacterineae</taxon>
        <taxon>Archangiaceae</taxon>
        <taxon>Hyalangium</taxon>
    </lineage>
</organism>
<dbReference type="InterPro" id="IPR024983">
    <property type="entry name" value="CHAT_dom"/>
</dbReference>
<name>A0A085WHT3_9BACT</name>
<dbReference type="STRING" id="394096.DB31_8599"/>
<gene>
    <name evidence="2" type="ORF">DB31_8599</name>
</gene>
<comment type="caution">
    <text evidence="2">The sequence shown here is derived from an EMBL/GenBank/DDBJ whole genome shotgun (WGS) entry which is preliminary data.</text>
</comment>
<dbReference type="AlphaFoldDB" id="A0A085WHT3"/>
<reference evidence="2 3" key="1">
    <citation type="submission" date="2014-04" db="EMBL/GenBank/DDBJ databases">
        <title>Genome assembly of Hyalangium minutum DSM 14724.</title>
        <authorList>
            <person name="Sharma G."/>
            <person name="Subramanian S."/>
        </authorList>
    </citation>
    <scope>NUCLEOTIDE SEQUENCE [LARGE SCALE GENOMIC DNA]</scope>
    <source>
        <strain evidence="2 3">DSM 14724</strain>
    </source>
</reference>
<evidence type="ECO:0000313" key="3">
    <source>
        <dbReference type="Proteomes" id="UP000028725"/>
    </source>
</evidence>
<protein>
    <recommendedName>
        <fullName evidence="1">CHAT domain-containing protein</fullName>
    </recommendedName>
</protein>